<keyword evidence="4" id="KW-0521">NADP</keyword>
<protein>
    <submittedName>
        <fullName evidence="14">Uncharacterized protein</fullName>
    </submittedName>
</protein>
<evidence type="ECO:0000313" key="14">
    <source>
        <dbReference type="EMBL" id="CAE0613004.1"/>
    </source>
</evidence>
<sequence length="165" mass="18646">MEASSNAARGALASKTRWNVRKTARSMSRTALRPKAVAKPRDTVQQHVGKQEAPEVRARKRTLGVEKSLAVANVAFPLYLVAASPAMAFDLSFFSLENIIQLGLVLGFYLVVGPAFTYVYLRKRWYNRSTLETMFQYFLVFFFFPGLLLASPFVNLRPNDEGRMM</sequence>
<feature type="transmembrane region" description="Helical" evidence="13">
    <location>
        <begin position="99"/>
        <end position="121"/>
    </location>
</feature>
<dbReference type="PANTHER" id="PTHR36727:SF2">
    <property type="entry name" value="NAD(P)H-QUINONE OXIDOREDUCTASE SUBUNIT L, CHLOROPLASTIC"/>
    <property type="match status" value="1"/>
</dbReference>
<evidence type="ECO:0000256" key="11">
    <source>
        <dbReference type="ARBA" id="ARBA00047726"/>
    </source>
</evidence>
<dbReference type="GO" id="GO:0048038">
    <property type="term" value="F:quinone binding"/>
    <property type="evidence" value="ECO:0007669"/>
    <property type="project" value="UniProtKB-KW"/>
</dbReference>
<comment type="catalytic activity">
    <reaction evidence="12">
        <text>a plastoquinone + NADH + (n+1) H(+)(in) = a plastoquinol + NAD(+) + n H(+)(out)</text>
        <dbReference type="Rhea" id="RHEA:42608"/>
        <dbReference type="Rhea" id="RHEA-COMP:9561"/>
        <dbReference type="Rhea" id="RHEA-COMP:9562"/>
        <dbReference type="ChEBI" id="CHEBI:15378"/>
        <dbReference type="ChEBI" id="CHEBI:17757"/>
        <dbReference type="ChEBI" id="CHEBI:57540"/>
        <dbReference type="ChEBI" id="CHEBI:57945"/>
        <dbReference type="ChEBI" id="CHEBI:62192"/>
    </reaction>
</comment>
<evidence type="ECO:0000256" key="10">
    <source>
        <dbReference type="ARBA" id="ARBA00023136"/>
    </source>
</evidence>
<dbReference type="GO" id="GO:0016020">
    <property type="term" value="C:membrane"/>
    <property type="evidence" value="ECO:0007669"/>
    <property type="project" value="UniProtKB-SubCell"/>
</dbReference>
<dbReference type="Pfam" id="PF10716">
    <property type="entry name" value="NdhL"/>
    <property type="match status" value="1"/>
</dbReference>
<evidence type="ECO:0000256" key="8">
    <source>
        <dbReference type="ARBA" id="ARBA00023027"/>
    </source>
</evidence>
<evidence type="ECO:0000256" key="1">
    <source>
        <dbReference type="ARBA" id="ARBA00004141"/>
    </source>
</evidence>
<comment type="subcellular location">
    <subcellularLocation>
        <location evidence="1">Membrane</location>
        <topology evidence="1">Multi-pass membrane protein</topology>
    </subcellularLocation>
</comment>
<dbReference type="InterPro" id="IPR019654">
    <property type="entry name" value="NADH-quinone_OxRdatse_su_L"/>
</dbReference>
<comment type="catalytic activity">
    <reaction evidence="11">
        <text>a plastoquinone + NADPH + (n+1) H(+)(in) = a plastoquinol + NADP(+) + n H(+)(out)</text>
        <dbReference type="Rhea" id="RHEA:42612"/>
        <dbReference type="Rhea" id="RHEA-COMP:9561"/>
        <dbReference type="Rhea" id="RHEA-COMP:9562"/>
        <dbReference type="ChEBI" id="CHEBI:15378"/>
        <dbReference type="ChEBI" id="CHEBI:17757"/>
        <dbReference type="ChEBI" id="CHEBI:57783"/>
        <dbReference type="ChEBI" id="CHEBI:58349"/>
        <dbReference type="ChEBI" id="CHEBI:62192"/>
    </reaction>
</comment>
<dbReference type="AlphaFoldDB" id="A0A7S3UF66"/>
<evidence type="ECO:0000256" key="6">
    <source>
        <dbReference type="ARBA" id="ARBA00022967"/>
    </source>
</evidence>
<keyword evidence="9" id="KW-0793">Thylakoid</keyword>
<gene>
    <name evidence="14" type="ORF">PSAL00342_LOCUS6903</name>
</gene>
<dbReference type="GO" id="GO:0016655">
    <property type="term" value="F:oxidoreductase activity, acting on NAD(P)H, quinone or similar compound as acceptor"/>
    <property type="evidence" value="ECO:0007669"/>
    <property type="project" value="InterPro"/>
</dbReference>
<dbReference type="PANTHER" id="PTHR36727">
    <property type="entry name" value="NAD(P)H-QUINONE OXIDOREDUCTASE SUBUNIT L, CHLOROPLASTIC"/>
    <property type="match status" value="1"/>
</dbReference>
<evidence type="ECO:0000256" key="7">
    <source>
        <dbReference type="ARBA" id="ARBA00022989"/>
    </source>
</evidence>
<organism evidence="14">
    <name type="scientific">Picocystis salinarum</name>
    <dbReference type="NCBI Taxonomy" id="88271"/>
    <lineage>
        <taxon>Eukaryota</taxon>
        <taxon>Viridiplantae</taxon>
        <taxon>Chlorophyta</taxon>
        <taxon>Picocystophyceae</taxon>
        <taxon>Picocystales</taxon>
        <taxon>Picocystaceae</taxon>
        <taxon>Picocystis</taxon>
    </lineage>
</organism>
<keyword evidence="3" id="KW-0874">Quinone</keyword>
<keyword evidence="8" id="KW-0520">NAD</keyword>
<keyword evidence="2 13" id="KW-0812">Transmembrane</keyword>
<dbReference type="EMBL" id="HBIS01007956">
    <property type="protein sequence ID" value="CAE0613004.1"/>
    <property type="molecule type" value="Transcribed_RNA"/>
</dbReference>
<proteinExistence type="predicted"/>
<feature type="transmembrane region" description="Helical" evidence="13">
    <location>
        <begin position="69"/>
        <end position="87"/>
    </location>
</feature>
<keyword evidence="5" id="KW-0618">Plastoquinone</keyword>
<evidence type="ECO:0000256" key="13">
    <source>
        <dbReference type="SAM" id="Phobius"/>
    </source>
</evidence>
<evidence type="ECO:0000256" key="3">
    <source>
        <dbReference type="ARBA" id="ARBA00022719"/>
    </source>
</evidence>
<evidence type="ECO:0000256" key="9">
    <source>
        <dbReference type="ARBA" id="ARBA00023078"/>
    </source>
</evidence>
<evidence type="ECO:0000256" key="5">
    <source>
        <dbReference type="ARBA" id="ARBA00022957"/>
    </source>
</evidence>
<feature type="transmembrane region" description="Helical" evidence="13">
    <location>
        <begin position="133"/>
        <end position="154"/>
    </location>
</feature>
<evidence type="ECO:0000256" key="12">
    <source>
        <dbReference type="ARBA" id="ARBA00048026"/>
    </source>
</evidence>
<keyword evidence="10 13" id="KW-0472">Membrane</keyword>
<keyword evidence="7 13" id="KW-1133">Transmembrane helix</keyword>
<name>A0A7S3UF66_9CHLO</name>
<evidence type="ECO:0000256" key="2">
    <source>
        <dbReference type="ARBA" id="ARBA00022692"/>
    </source>
</evidence>
<keyword evidence="6" id="KW-1278">Translocase</keyword>
<evidence type="ECO:0000256" key="4">
    <source>
        <dbReference type="ARBA" id="ARBA00022857"/>
    </source>
</evidence>
<accession>A0A7S3UF66</accession>
<reference evidence="14" key="1">
    <citation type="submission" date="2021-01" db="EMBL/GenBank/DDBJ databases">
        <authorList>
            <person name="Corre E."/>
            <person name="Pelletier E."/>
            <person name="Niang G."/>
            <person name="Scheremetjew M."/>
            <person name="Finn R."/>
            <person name="Kale V."/>
            <person name="Holt S."/>
            <person name="Cochrane G."/>
            <person name="Meng A."/>
            <person name="Brown T."/>
            <person name="Cohen L."/>
        </authorList>
    </citation>
    <scope>NUCLEOTIDE SEQUENCE</scope>
    <source>
        <strain evidence="14">CCMP1897</strain>
    </source>
</reference>